<keyword evidence="9" id="KW-0645">Protease</keyword>
<evidence type="ECO:0000256" key="15">
    <source>
        <dbReference type="ARBA" id="ARBA00023136"/>
    </source>
</evidence>
<evidence type="ECO:0000256" key="20">
    <source>
        <dbReference type="ARBA" id="ARBA00034000"/>
    </source>
</evidence>
<dbReference type="InterPro" id="IPR011813">
    <property type="entry name" value="PBP_1b"/>
</dbReference>
<keyword evidence="15" id="KW-0472">Membrane</keyword>
<dbReference type="Gene3D" id="3.40.710.10">
    <property type="entry name" value="DD-peptidase/beta-lactamase superfamily"/>
    <property type="match status" value="1"/>
</dbReference>
<organism evidence="28 29">
    <name type="scientific">Marinobacter daqiaonensis</name>
    <dbReference type="NCBI Taxonomy" id="650891"/>
    <lineage>
        <taxon>Bacteria</taxon>
        <taxon>Pseudomonadati</taxon>
        <taxon>Pseudomonadota</taxon>
        <taxon>Gammaproteobacteria</taxon>
        <taxon>Pseudomonadales</taxon>
        <taxon>Marinobacteraceae</taxon>
        <taxon>Marinobacter</taxon>
    </lineage>
</organism>
<dbReference type="Pfam" id="PF14814">
    <property type="entry name" value="UB2H"/>
    <property type="match status" value="1"/>
</dbReference>
<comment type="subcellular location">
    <subcellularLocation>
        <location evidence="2">Cell membrane</location>
    </subcellularLocation>
</comment>
<evidence type="ECO:0000256" key="22">
    <source>
        <dbReference type="NCBIfam" id="TIGR02071"/>
    </source>
</evidence>
<dbReference type="GO" id="GO:0071555">
    <property type="term" value="P:cell wall organization"/>
    <property type="evidence" value="ECO:0007669"/>
    <property type="project" value="UniProtKB-UniRule"/>
</dbReference>
<keyword evidence="13 23" id="KW-0133">Cell shape</keyword>
<dbReference type="GO" id="GO:0006508">
    <property type="term" value="P:proteolysis"/>
    <property type="evidence" value="ECO:0007669"/>
    <property type="project" value="UniProtKB-KW"/>
</dbReference>
<evidence type="ECO:0000256" key="17">
    <source>
        <dbReference type="ARBA" id="ARBA00023268"/>
    </source>
</evidence>
<dbReference type="GO" id="GO:0009252">
    <property type="term" value="P:peptidoglycan biosynthetic process"/>
    <property type="evidence" value="ECO:0007669"/>
    <property type="project" value="UniProtKB-UniRule"/>
</dbReference>
<keyword evidence="18 23" id="KW-0961">Cell wall biogenesis/degradation</keyword>
<dbReference type="AlphaFoldDB" id="A0A1I6JWE4"/>
<evidence type="ECO:0000256" key="14">
    <source>
        <dbReference type="ARBA" id="ARBA00022984"/>
    </source>
</evidence>
<comment type="catalytic activity">
    <reaction evidence="21">
        <text>[GlcNAc-(1-&gt;4)-Mur2Ac(oyl-L-Ala-gamma-D-Glu-L-Lys-D-Ala-D-Ala)](n)-di-trans,octa-cis-undecaprenyl diphosphate + beta-D-GlcNAc-(1-&gt;4)-Mur2Ac(oyl-L-Ala-gamma-D-Glu-L-Lys-D-Ala-D-Ala)-di-trans,octa-cis-undecaprenyl diphosphate = [GlcNAc-(1-&gt;4)-Mur2Ac(oyl-L-Ala-gamma-D-Glu-L-Lys-D-Ala-D-Ala)](n+1)-di-trans,octa-cis-undecaprenyl diphosphate + di-trans,octa-cis-undecaprenyl diphosphate + H(+)</text>
        <dbReference type="Rhea" id="RHEA:23708"/>
        <dbReference type="Rhea" id="RHEA-COMP:9602"/>
        <dbReference type="Rhea" id="RHEA-COMP:9603"/>
        <dbReference type="ChEBI" id="CHEBI:15378"/>
        <dbReference type="ChEBI" id="CHEBI:58405"/>
        <dbReference type="ChEBI" id="CHEBI:60033"/>
        <dbReference type="ChEBI" id="CHEBI:78435"/>
        <dbReference type="EC" id="2.4.99.28"/>
    </reaction>
</comment>
<feature type="domain" description="Bifunctional transglycosylase second" evidence="27">
    <location>
        <begin position="73"/>
        <end position="155"/>
    </location>
</feature>
<evidence type="ECO:0000313" key="29">
    <source>
        <dbReference type="Proteomes" id="UP000198644"/>
    </source>
</evidence>
<dbReference type="InterPro" id="IPR023346">
    <property type="entry name" value="Lysozyme-like_dom_sf"/>
</dbReference>
<evidence type="ECO:0000256" key="23">
    <source>
        <dbReference type="PIRNR" id="PIRNR002799"/>
    </source>
</evidence>
<dbReference type="SUPFAM" id="SSF56601">
    <property type="entry name" value="beta-lactamase/transpeptidase-like"/>
    <property type="match status" value="1"/>
</dbReference>
<keyword evidence="17" id="KW-0511">Multifunctional enzyme</keyword>
<evidence type="ECO:0000259" key="26">
    <source>
        <dbReference type="Pfam" id="PF00912"/>
    </source>
</evidence>
<evidence type="ECO:0000256" key="13">
    <source>
        <dbReference type="ARBA" id="ARBA00022960"/>
    </source>
</evidence>
<evidence type="ECO:0000256" key="21">
    <source>
        <dbReference type="ARBA" id="ARBA00049902"/>
    </source>
</evidence>
<dbReference type="InterPro" id="IPR036950">
    <property type="entry name" value="PBP_transglycosylase"/>
</dbReference>
<evidence type="ECO:0000256" key="12">
    <source>
        <dbReference type="ARBA" id="ARBA00022801"/>
    </source>
</evidence>
<dbReference type="Gene3D" id="1.10.3810.10">
    <property type="entry name" value="Biosynthetic peptidoglycan transglycosylase-like"/>
    <property type="match status" value="1"/>
</dbReference>
<keyword evidence="7" id="KW-1003">Cell membrane</keyword>
<dbReference type="PANTHER" id="PTHR32282:SF11">
    <property type="entry name" value="PENICILLIN-BINDING PROTEIN 1B"/>
    <property type="match status" value="1"/>
</dbReference>
<dbReference type="EMBL" id="FOYW01000003">
    <property type="protein sequence ID" value="SFR83314.1"/>
    <property type="molecule type" value="Genomic_DNA"/>
</dbReference>
<comment type="catalytic activity">
    <reaction evidence="20">
        <text>Preferential cleavage: (Ac)2-L-Lys-D-Ala-|-D-Ala. Also transpeptidation of peptidyl-alanyl moieties that are N-acyl substituents of D-alanine.</text>
        <dbReference type="EC" id="3.4.16.4"/>
    </reaction>
</comment>
<dbReference type="Proteomes" id="UP000198644">
    <property type="component" value="Unassembled WGS sequence"/>
</dbReference>
<sequence>MPKKTPAKRKKSPPRKSASSWRQRLWHVSWRLAVVALVVLAGWMVYLDAVVTSRFEGRRFEVPSRVFARPLELYDGATVSAEGLRQELQLAGYRSGNGQQAGTWQQNGNRFLISTRGFDFVDGIEPRRRLSLTVADNKVTAMRIVEGAPSPIVRLEPAQIGGIYPAHREDRVLVSLEDAPALFEEALLVTEDRNFYDHIGIAPLSIGRAFLANIQAGRVVQGGSTLTQQLVKNFFLTRDQTLVRKGNEALMSLLLEWHYDKRDILETYLNEVYLGQAGNRSINGFGLASQFYFGERFSDLDLHQSALLVGMVKGPSYYDPRRNPERALARRNLVIELLAEAGAIDRETARKASGRPLGVTSRPSWSEHRYPAFIDLVRRHLARDYHQDDLQSEGLRIFTTLHPAIQEQAAASVTQTLQQLDQRSADNRLEGAMVVTARDSGEVLALVGGRDASFAGFNRALDAQRPIGSLVKPFVYLTALTQPDRYTLITPVRDAGLALEFENGQRWEPKNFDKEQRGEVPLHLALSRSWNLPAVRVGLDVGVPAVAETLRAFGVTSSINRYPSMFLGSVTLSPVAVAQIYQGLATSGFNAPLRTIRDVTGADGAVLSRYSLEVDQVADPAAVHLVQYAMQEVMREGTGRSAYRFVDESLGLAGKTGTTDDGRDSWFAGFSGDLLAVTWVGRDDNGPTSLTGASGALPVWARFMARVPQHGFSPVVPDGVQYHWVNSTQGVLTDNHCENARLIPFIVGSEPERFEGCGGDFTRRLRGWFEGLFQ</sequence>
<dbReference type="InterPro" id="IPR001460">
    <property type="entry name" value="PCN-bd_Tpept"/>
</dbReference>
<dbReference type="STRING" id="650891.SAMN05216203_3393"/>
<evidence type="ECO:0000256" key="9">
    <source>
        <dbReference type="ARBA" id="ARBA00022670"/>
    </source>
</evidence>
<evidence type="ECO:0000256" key="3">
    <source>
        <dbReference type="ARBA" id="ARBA00004752"/>
    </source>
</evidence>
<comment type="similarity">
    <text evidence="4 23">In the C-terminal section; belongs to the transpeptidase family.</text>
</comment>
<evidence type="ECO:0000259" key="27">
    <source>
        <dbReference type="Pfam" id="PF14814"/>
    </source>
</evidence>
<dbReference type="OrthoDB" id="9766909at2"/>
<dbReference type="GO" id="GO:0008360">
    <property type="term" value="P:regulation of cell shape"/>
    <property type="evidence" value="ECO:0007669"/>
    <property type="project" value="UniProtKB-UniRule"/>
</dbReference>
<evidence type="ECO:0000256" key="19">
    <source>
        <dbReference type="ARBA" id="ARBA00032454"/>
    </source>
</evidence>
<feature type="active site" description="Proton donor; for transglycosylase activity" evidence="24">
    <location>
        <position position="191"/>
    </location>
</feature>
<evidence type="ECO:0000256" key="10">
    <source>
        <dbReference type="ARBA" id="ARBA00022676"/>
    </source>
</evidence>
<comment type="pathway">
    <text evidence="3 23">Cell wall biogenesis; peptidoglycan biosynthesis.</text>
</comment>
<evidence type="ECO:0000256" key="7">
    <source>
        <dbReference type="ARBA" id="ARBA00022475"/>
    </source>
</evidence>
<keyword evidence="12" id="KW-0378">Hydrolase</keyword>
<keyword evidence="16" id="KW-0046">Antibiotic resistance</keyword>
<dbReference type="GO" id="GO:0008658">
    <property type="term" value="F:penicillin binding"/>
    <property type="evidence" value="ECO:0007669"/>
    <property type="project" value="UniProtKB-UniRule"/>
</dbReference>
<evidence type="ECO:0000313" key="28">
    <source>
        <dbReference type="EMBL" id="SFR83314.1"/>
    </source>
</evidence>
<keyword evidence="29" id="KW-1185">Reference proteome</keyword>
<dbReference type="GO" id="GO:0008955">
    <property type="term" value="F:peptidoglycan glycosyltransferase activity"/>
    <property type="evidence" value="ECO:0007669"/>
    <property type="project" value="UniProtKB-UniRule"/>
</dbReference>
<evidence type="ECO:0000259" key="25">
    <source>
        <dbReference type="Pfam" id="PF00905"/>
    </source>
</evidence>
<keyword evidence="11 23" id="KW-0808">Transferase</keyword>
<evidence type="ECO:0000256" key="18">
    <source>
        <dbReference type="ARBA" id="ARBA00023316"/>
    </source>
</evidence>
<evidence type="ECO:0000256" key="1">
    <source>
        <dbReference type="ARBA" id="ARBA00002624"/>
    </source>
</evidence>
<keyword evidence="14 23" id="KW-0573">Peptidoglycan synthesis</keyword>
<dbReference type="GO" id="GO:0009274">
    <property type="term" value="C:peptidoglycan-based cell wall"/>
    <property type="evidence" value="ECO:0007669"/>
    <property type="project" value="UniProtKB-UniRule"/>
</dbReference>
<dbReference type="InterPro" id="IPR001264">
    <property type="entry name" value="Glyco_trans_51"/>
</dbReference>
<dbReference type="UniPathway" id="UPA00219"/>
<reference evidence="28 29" key="1">
    <citation type="submission" date="2016-10" db="EMBL/GenBank/DDBJ databases">
        <authorList>
            <person name="de Groot N.N."/>
        </authorList>
    </citation>
    <scope>NUCLEOTIDE SEQUENCE [LARGE SCALE GENOMIC DNA]</scope>
    <source>
        <strain evidence="28 29">CGMCC 1.9167</strain>
    </source>
</reference>
<feature type="active site" description="Acyl-ester intermediate; for transpeptidase activity" evidence="24">
    <location>
        <position position="469"/>
    </location>
</feature>
<dbReference type="InterPro" id="IPR028166">
    <property type="entry name" value="UB2H"/>
</dbReference>
<proteinExistence type="inferred from homology"/>
<gene>
    <name evidence="28" type="ORF">SAMN05216203_3393</name>
</gene>
<dbReference type="SUPFAM" id="SSF53955">
    <property type="entry name" value="Lysozyme-like"/>
    <property type="match status" value="1"/>
</dbReference>
<dbReference type="PIRSF" id="PIRSF002799">
    <property type="entry name" value="PBP_1b"/>
    <property type="match status" value="1"/>
</dbReference>
<keyword evidence="10 23" id="KW-0328">Glycosyltransferase</keyword>
<evidence type="ECO:0000256" key="4">
    <source>
        <dbReference type="ARBA" id="ARBA00007090"/>
    </source>
</evidence>
<dbReference type="InterPro" id="IPR012338">
    <property type="entry name" value="Beta-lactam/transpept-like"/>
</dbReference>
<evidence type="ECO:0000256" key="24">
    <source>
        <dbReference type="PIRSR" id="PIRSR002799-1"/>
    </source>
</evidence>
<evidence type="ECO:0000256" key="5">
    <source>
        <dbReference type="ARBA" id="ARBA00007739"/>
    </source>
</evidence>
<accession>A0A1I6JWE4</accession>
<evidence type="ECO:0000256" key="8">
    <source>
        <dbReference type="ARBA" id="ARBA00022645"/>
    </source>
</evidence>
<dbReference type="Gene3D" id="3.30.2060.10">
    <property type="entry name" value="Penicillin-binding protein 1b domain"/>
    <property type="match status" value="1"/>
</dbReference>
<comment type="function">
    <text evidence="1 23">Cell wall formation. Synthesis of cross-linked peptidoglycan from the lipid intermediates. The enzyme has a penicillin-insensitive transglycosylase N-terminal domain (formation of linear glycan strands) and a penicillin-sensitive transpeptidase C-terminal domain (cross-linking of the peptide subunits).</text>
</comment>
<dbReference type="GO" id="GO:0030288">
    <property type="term" value="C:outer membrane-bounded periplasmic space"/>
    <property type="evidence" value="ECO:0007669"/>
    <property type="project" value="TreeGrafter"/>
</dbReference>
<protein>
    <recommendedName>
        <fullName evidence="6 22">Penicillin-binding protein 1B</fullName>
        <shortName evidence="23">PBP-1b</shortName>
        <shortName evidence="23">PBP1b</shortName>
    </recommendedName>
    <alternativeName>
        <fullName evidence="19 23">Murein polymerase</fullName>
    </alternativeName>
</protein>
<comment type="similarity">
    <text evidence="5 23">In the N-terminal section; belongs to the glycosyltransferase 51 family.</text>
</comment>
<dbReference type="RefSeq" id="WP_092015948.1">
    <property type="nucleotide sequence ID" value="NZ_FOYW01000003.1"/>
</dbReference>
<dbReference type="PANTHER" id="PTHR32282">
    <property type="entry name" value="BINDING PROTEIN TRANSPEPTIDASE, PUTATIVE-RELATED"/>
    <property type="match status" value="1"/>
</dbReference>
<feature type="domain" description="Glycosyl transferase family 51" evidence="26">
    <location>
        <begin position="167"/>
        <end position="336"/>
    </location>
</feature>
<dbReference type="GO" id="GO:0046677">
    <property type="term" value="P:response to antibiotic"/>
    <property type="evidence" value="ECO:0007669"/>
    <property type="project" value="UniProtKB-UniRule"/>
</dbReference>
<evidence type="ECO:0000256" key="6">
    <source>
        <dbReference type="ARBA" id="ARBA00018637"/>
    </source>
</evidence>
<dbReference type="Pfam" id="PF00912">
    <property type="entry name" value="Transgly"/>
    <property type="match status" value="1"/>
</dbReference>
<keyword evidence="8" id="KW-0121">Carboxypeptidase</keyword>
<dbReference type="InterPro" id="IPR050396">
    <property type="entry name" value="Glycosyltr_51/Transpeptidase"/>
</dbReference>
<dbReference type="GO" id="GO:0009002">
    <property type="term" value="F:serine-type D-Ala-D-Ala carboxypeptidase activity"/>
    <property type="evidence" value="ECO:0007669"/>
    <property type="project" value="UniProtKB-EC"/>
</dbReference>
<dbReference type="NCBIfam" id="TIGR02071">
    <property type="entry name" value="PBP_1b"/>
    <property type="match status" value="1"/>
</dbReference>
<evidence type="ECO:0000256" key="2">
    <source>
        <dbReference type="ARBA" id="ARBA00004236"/>
    </source>
</evidence>
<name>A0A1I6JWE4_9GAMM</name>
<feature type="domain" description="Penicillin-binding protein transpeptidase" evidence="25">
    <location>
        <begin position="431"/>
        <end position="670"/>
    </location>
</feature>
<evidence type="ECO:0000256" key="11">
    <source>
        <dbReference type="ARBA" id="ARBA00022679"/>
    </source>
</evidence>
<evidence type="ECO:0000256" key="16">
    <source>
        <dbReference type="ARBA" id="ARBA00023251"/>
    </source>
</evidence>
<dbReference type="GO" id="GO:0005886">
    <property type="term" value="C:plasma membrane"/>
    <property type="evidence" value="ECO:0007669"/>
    <property type="project" value="UniProtKB-SubCell"/>
</dbReference>
<dbReference type="Pfam" id="PF00905">
    <property type="entry name" value="Transpeptidase"/>
    <property type="match status" value="1"/>
</dbReference>